<dbReference type="Gene3D" id="3.40.30.10">
    <property type="entry name" value="Glutaredoxin"/>
    <property type="match status" value="1"/>
</dbReference>
<dbReference type="PANTHER" id="PTHR45694">
    <property type="entry name" value="GLUTAREDOXIN 2"/>
    <property type="match status" value="1"/>
</dbReference>
<feature type="transmembrane region" description="Helical" evidence="3">
    <location>
        <begin position="107"/>
        <end position="124"/>
    </location>
</feature>
<organism evidence="5 6">
    <name type="scientific">Epichloe festucae (strain Fl1)</name>
    <dbReference type="NCBI Taxonomy" id="877507"/>
    <lineage>
        <taxon>Eukaryota</taxon>
        <taxon>Fungi</taxon>
        <taxon>Dikarya</taxon>
        <taxon>Ascomycota</taxon>
        <taxon>Pezizomycotina</taxon>
        <taxon>Sordariomycetes</taxon>
        <taxon>Hypocreomycetidae</taxon>
        <taxon>Hypocreales</taxon>
        <taxon>Clavicipitaceae</taxon>
        <taxon>Epichloe</taxon>
    </lineage>
</organism>
<dbReference type="PRINTS" id="PR00160">
    <property type="entry name" value="GLUTAREDOXIN"/>
</dbReference>
<keyword evidence="3" id="KW-0472">Membrane</keyword>
<dbReference type="GO" id="GO:0005801">
    <property type="term" value="C:cis-Golgi network"/>
    <property type="evidence" value="ECO:0007669"/>
    <property type="project" value="UniProtKB-ARBA"/>
</dbReference>
<protein>
    <recommendedName>
        <fullName evidence="4">Glutaredoxin domain-containing protein</fullName>
    </recommendedName>
</protein>
<dbReference type="PROSITE" id="PS51354">
    <property type="entry name" value="GLUTAREDOXIN_2"/>
    <property type="match status" value="1"/>
</dbReference>
<proteinExistence type="inferred from homology"/>
<feature type="domain" description="Glutaredoxin" evidence="4">
    <location>
        <begin position="272"/>
        <end position="334"/>
    </location>
</feature>
<dbReference type="PANTHER" id="PTHR45694:SF5">
    <property type="entry name" value="GLUTAREDOXIN 2"/>
    <property type="match status" value="1"/>
</dbReference>
<dbReference type="AlphaFoldDB" id="A0A7S9KS39"/>
<accession>A0A7S9KS39</accession>
<dbReference type="GO" id="GO:0034599">
    <property type="term" value="P:cellular response to oxidative stress"/>
    <property type="evidence" value="ECO:0007669"/>
    <property type="project" value="TreeGrafter"/>
</dbReference>
<evidence type="ECO:0000313" key="5">
    <source>
        <dbReference type="EMBL" id="QPH00141.1"/>
    </source>
</evidence>
<dbReference type="SUPFAM" id="SSF52833">
    <property type="entry name" value="Thioredoxin-like"/>
    <property type="match status" value="1"/>
</dbReference>
<comment type="similarity">
    <text evidence="1">Belongs to the glutaredoxin family. Monothiol subfamily.</text>
</comment>
<feature type="region of interest" description="Disordered" evidence="2">
    <location>
        <begin position="18"/>
        <end position="50"/>
    </location>
</feature>
<dbReference type="GO" id="GO:0005796">
    <property type="term" value="C:Golgi lumen"/>
    <property type="evidence" value="ECO:0007669"/>
    <property type="project" value="TreeGrafter"/>
</dbReference>
<evidence type="ECO:0000313" key="6">
    <source>
        <dbReference type="Proteomes" id="UP000594364"/>
    </source>
</evidence>
<dbReference type="OrthoDB" id="423313at2759"/>
<evidence type="ECO:0000259" key="4">
    <source>
        <dbReference type="Pfam" id="PF00462"/>
    </source>
</evidence>
<dbReference type="GO" id="GO:0004362">
    <property type="term" value="F:glutathione-disulfide reductase (NADPH) activity"/>
    <property type="evidence" value="ECO:0007669"/>
    <property type="project" value="UniProtKB-ARBA"/>
</dbReference>
<gene>
    <name evidence="5" type="ORF">C2857_003402</name>
</gene>
<evidence type="ECO:0000256" key="1">
    <source>
        <dbReference type="ARBA" id="ARBA00009630"/>
    </source>
</evidence>
<dbReference type="Proteomes" id="UP000594364">
    <property type="component" value="Chromosome 3"/>
</dbReference>
<evidence type="ECO:0000256" key="2">
    <source>
        <dbReference type="SAM" id="MobiDB-lite"/>
    </source>
</evidence>
<reference evidence="5 6" key="1">
    <citation type="journal article" date="2018" name="PLoS Genet.">
        <title>Repeat elements organise 3D genome structure and mediate transcription in the filamentous fungus Epichloe festucae.</title>
        <authorList>
            <person name="Winter D.J."/>
            <person name="Ganley A.R.D."/>
            <person name="Young C.A."/>
            <person name="Liachko I."/>
            <person name="Schardl C.L."/>
            <person name="Dupont P.Y."/>
            <person name="Berry D."/>
            <person name="Ram A."/>
            <person name="Scott B."/>
            <person name="Cox M.P."/>
        </authorList>
    </citation>
    <scope>NUCLEOTIDE SEQUENCE [LARGE SCALE GENOMIC DNA]</scope>
    <source>
        <strain evidence="5 6">Fl1</strain>
    </source>
</reference>
<dbReference type="InterPro" id="IPR002109">
    <property type="entry name" value="Glutaredoxin"/>
</dbReference>
<dbReference type="InterPro" id="IPR036249">
    <property type="entry name" value="Thioredoxin-like_sf"/>
</dbReference>
<keyword evidence="3" id="KW-0812">Transmembrane</keyword>
<dbReference type="FunFam" id="3.40.30.10:FF:000093">
    <property type="entry name" value="Glutaredoxin 2"/>
    <property type="match status" value="1"/>
</dbReference>
<keyword evidence="3" id="KW-1133">Transmembrane helix</keyword>
<dbReference type="Pfam" id="PF00462">
    <property type="entry name" value="Glutaredoxin"/>
    <property type="match status" value="1"/>
</dbReference>
<dbReference type="CDD" id="cd03419">
    <property type="entry name" value="GRX_GRXh_1_2_like"/>
    <property type="match status" value="1"/>
</dbReference>
<keyword evidence="6" id="KW-1185">Reference proteome</keyword>
<feature type="compositionally biased region" description="Basic residues" evidence="2">
    <location>
        <begin position="18"/>
        <end position="38"/>
    </location>
</feature>
<dbReference type="GO" id="GO:0000324">
    <property type="term" value="C:fungal-type vacuole"/>
    <property type="evidence" value="ECO:0007669"/>
    <property type="project" value="TreeGrafter"/>
</dbReference>
<dbReference type="InterPro" id="IPR014025">
    <property type="entry name" value="Glutaredoxin_subgr"/>
</dbReference>
<dbReference type="EMBL" id="CP031387">
    <property type="protein sequence ID" value="QPH00141.1"/>
    <property type="molecule type" value="Genomic_DNA"/>
</dbReference>
<evidence type="ECO:0000256" key="3">
    <source>
        <dbReference type="SAM" id="Phobius"/>
    </source>
</evidence>
<name>A0A7S9KS39_EPIFF</name>
<sequence length="377" mass="41312">MPPRTRLPVAHSSAAYRRHLSSRRISSRRKRSAVKLHLHQPEARSASKSPSHRLVENLFWLPPPGASELSQPASSTSNLVRALEETLVGKQGNEDYSMMPSPRRMRLVFLAAIVTVVLVMFYSSRPSPDARTIQDFYHKTMDGMKKDAPPGQAIINAKTGQKAGYIPADKDGDGDVDEDDKKAAAVRQMALKQAEQKAKDNANNKGGLKPDVPSEVVGKGNSAVGQPKKGKIQVVNVPGKSTEKTQVNKVKETKKEHRAELELDAILNKSPVVIFSKTYCPHSKRAKGVLLEKYIITPDPFVVELDEHPIGPALQDALYEKTGRKTVPNVLINGISIGGGDDVVDLDNNNKLAGKIKMLGNKRVQVSERFTSGEKIL</sequence>